<comment type="caution">
    <text evidence="1">The sequence shown here is derived from an EMBL/GenBank/DDBJ whole genome shotgun (WGS) entry which is preliminary data.</text>
</comment>
<proteinExistence type="predicted"/>
<accession>A0AAE1U728</accession>
<gene>
    <name evidence="1" type="ORF">Pmani_015824</name>
</gene>
<organism evidence="1 2">
    <name type="scientific">Petrolisthes manimaculis</name>
    <dbReference type="NCBI Taxonomy" id="1843537"/>
    <lineage>
        <taxon>Eukaryota</taxon>
        <taxon>Metazoa</taxon>
        <taxon>Ecdysozoa</taxon>
        <taxon>Arthropoda</taxon>
        <taxon>Crustacea</taxon>
        <taxon>Multicrustacea</taxon>
        <taxon>Malacostraca</taxon>
        <taxon>Eumalacostraca</taxon>
        <taxon>Eucarida</taxon>
        <taxon>Decapoda</taxon>
        <taxon>Pleocyemata</taxon>
        <taxon>Anomura</taxon>
        <taxon>Galatheoidea</taxon>
        <taxon>Porcellanidae</taxon>
        <taxon>Petrolisthes</taxon>
    </lineage>
</organism>
<sequence length="66" mass="6991">MSVGGCGVVSVNDKPVLMSPRQHKATVACPAKLFSSLRLVTLCSTIAGATRRGRWSEDYYGVTGGF</sequence>
<dbReference type="EMBL" id="JAWZYT010001378">
    <property type="protein sequence ID" value="KAK4312813.1"/>
    <property type="molecule type" value="Genomic_DNA"/>
</dbReference>
<dbReference type="AlphaFoldDB" id="A0AAE1U728"/>
<evidence type="ECO:0000313" key="2">
    <source>
        <dbReference type="Proteomes" id="UP001292094"/>
    </source>
</evidence>
<evidence type="ECO:0000313" key="1">
    <source>
        <dbReference type="EMBL" id="KAK4312813.1"/>
    </source>
</evidence>
<reference evidence="1" key="1">
    <citation type="submission" date="2023-11" db="EMBL/GenBank/DDBJ databases">
        <title>Genome assemblies of two species of porcelain crab, Petrolisthes cinctipes and Petrolisthes manimaculis (Anomura: Porcellanidae).</title>
        <authorList>
            <person name="Angst P."/>
        </authorList>
    </citation>
    <scope>NUCLEOTIDE SEQUENCE</scope>
    <source>
        <strain evidence="1">PB745_02</strain>
        <tissue evidence="1">Gill</tissue>
    </source>
</reference>
<name>A0AAE1U728_9EUCA</name>
<keyword evidence="2" id="KW-1185">Reference proteome</keyword>
<dbReference type="Proteomes" id="UP001292094">
    <property type="component" value="Unassembled WGS sequence"/>
</dbReference>
<protein>
    <submittedName>
        <fullName evidence="1">Uncharacterized protein</fullName>
    </submittedName>
</protein>